<keyword evidence="5 7" id="KW-1133">Transmembrane helix</keyword>
<feature type="transmembrane region" description="Helical" evidence="7">
    <location>
        <begin position="33"/>
        <end position="59"/>
    </location>
</feature>
<feature type="transmembrane region" description="Helical" evidence="7">
    <location>
        <begin position="132"/>
        <end position="154"/>
    </location>
</feature>
<dbReference type="PANTHER" id="PTHR43744:SF12">
    <property type="entry name" value="ABC TRANSPORTER PERMEASE PROTEIN MG189-RELATED"/>
    <property type="match status" value="1"/>
</dbReference>
<feature type="domain" description="ABC transmembrane type-1" evidence="8">
    <location>
        <begin position="97"/>
        <end position="288"/>
    </location>
</feature>
<dbReference type="Gene3D" id="1.10.3720.10">
    <property type="entry name" value="MetI-like"/>
    <property type="match status" value="1"/>
</dbReference>
<dbReference type="InterPro" id="IPR035906">
    <property type="entry name" value="MetI-like_sf"/>
</dbReference>
<gene>
    <name evidence="9" type="ORF">PR018_20500</name>
</gene>
<evidence type="ECO:0000256" key="4">
    <source>
        <dbReference type="ARBA" id="ARBA00022692"/>
    </source>
</evidence>
<keyword evidence="3" id="KW-1003">Cell membrane</keyword>
<protein>
    <submittedName>
        <fullName evidence="9">Carbohydrate ABC transporter permease</fullName>
    </submittedName>
</protein>
<dbReference type="InterPro" id="IPR000515">
    <property type="entry name" value="MetI-like"/>
</dbReference>
<feature type="transmembrane region" description="Helical" evidence="7">
    <location>
        <begin position="209"/>
        <end position="231"/>
    </location>
</feature>
<evidence type="ECO:0000313" key="9">
    <source>
        <dbReference type="EMBL" id="WFS25901.1"/>
    </source>
</evidence>
<feature type="transmembrane region" description="Helical" evidence="7">
    <location>
        <begin position="97"/>
        <end position="120"/>
    </location>
</feature>
<keyword evidence="2 7" id="KW-0813">Transport</keyword>
<evidence type="ECO:0000256" key="2">
    <source>
        <dbReference type="ARBA" id="ARBA00022448"/>
    </source>
</evidence>
<evidence type="ECO:0000256" key="1">
    <source>
        <dbReference type="ARBA" id="ARBA00004651"/>
    </source>
</evidence>
<reference evidence="9 10" key="1">
    <citation type="journal article" date="2019" name="Phytopathology">
        <title>A Novel Group of Rhizobium tumorigenes-Like Agrobacteria Associated with Crown Gall Disease of Rhododendron and Blueberry.</title>
        <authorList>
            <person name="Kuzmanovic N."/>
            <person name="Behrens P."/>
            <person name="Idczak E."/>
            <person name="Wagner S."/>
            <person name="Gotz M."/>
            <person name="Sproer C."/>
            <person name="Bunk B."/>
            <person name="Overmann J."/>
            <person name="Smalla K."/>
        </authorList>
    </citation>
    <scope>NUCLEOTIDE SEQUENCE [LARGE SCALE GENOMIC DNA]</scope>
    <source>
        <strain evidence="10">rho-6.2</strain>
    </source>
</reference>
<keyword evidence="6 7" id="KW-0472">Membrane</keyword>
<keyword evidence="4 7" id="KW-0812">Transmembrane</keyword>
<keyword evidence="9" id="KW-0614">Plasmid</keyword>
<dbReference type="PROSITE" id="PS50928">
    <property type="entry name" value="ABC_TM1"/>
    <property type="match status" value="1"/>
</dbReference>
<dbReference type="SUPFAM" id="SSF161098">
    <property type="entry name" value="MetI-like"/>
    <property type="match status" value="1"/>
</dbReference>
<dbReference type="RefSeq" id="WP_142831129.1">
    <property type="nucleotide sequence ID" value="NZ_CP117268.1"/>
</dbReference>
<dbReference type="EMBL" id="CP117268">
    <property type="protein sequence ID" value="WFS25901.1"/>
    <property type="molecule type" value="Genomic_DNA"/>
</dbReference>
<comment type="subcellular location">
    <subcellularLocation>
        <location evidence="1 7">Cell membrane</location>
        <topology evidence="1 7">Multi-pass membrane protein</topology>
    </subcellularLocation>
</comment>
<dbReference type="Pfam" id="PF00528">
    <property type="entry name" value="BPD_transp_1"/>
    <property type="match status" value="1"/>
</dbReference>
<evidence type="ECO:0000313" key="10">
    <source>
        <dbReference type="Proteomes" id="UP000318939"/>
    </source>
</evidence>
<feature type="transmembrane region" description="Helical" evidence="7">
    <location>
        <begin position="267"/>
        <end position="288"/>
    </location>
</feature>
<evidence type="ECO:0000256" key="7">
    <source>
        <dbReference type="RuleBase" id="RU363032"/>
    </source>
</evidence>
<name>A0ABY8IRF5_9HYPH</name>
<sequence>MTLDPAISPDIDGESRRRTRHLRWRERLAGRSVAELVFVYGVLAIVLVETLYPLVWVLFGSFKTKDEVIANVWGPPSSFIWQNYVEAWRVSGMGDRILNSIIVTGVALVVVLMAATPAAYALSRLTFRGRNLILALIVSAMLVPPQVMAIPLFMTARDLGLINSRLGVALIHAAANLPLSIFILRSFFLSLPIELEDAGRMDGANRLQILWLIMLPLVRPGLALVIIFGFIEIWNDFFLSFLLLREPAVQTIPLGLVAFFQQYGSMWNLYFAALTITTLPVIAVFVLMQRQFIAGLTAGAVKS</sequence>
<dbReference type="Proteomes" id="UP000318939">
    <property type="component" value="Plasmid unnamed1"/>
</dbReference>
<accession>A0ABY8IRF5</accession>
<evidence type="ECO:0000256" key="6">
    <source>
        <dbReference type="ARBA" id="ARBA00023136"/>
    </source>
</evidence>
<organism evidence="9 10">
    <name type="scientific">Rhizobium rhododendri</name>
    <dbReference type="NCBI Taxonomy" id="2506430"/>
    <lineage>
        <taxon>Bacteria</taxon>
        <taxon>Pseudomonadati</taxon>
        <taxon>Pseudomonadota</taxon>
        <taxon>Alphaproteobacteria</taxon>
        <taxon>Hyphomicrobiales</taxon>
        <taxon>Rhizobiaceae</taxon>
        <taxon>Rhizobium/Agrobacterium group</taxon>
        <taxon>Rhizobium</taxon>
    </lineage>
</organism>
<dbReference type="PANTHER" id="PTHR43744">
    <property type="entry name" value="ABC TRANSPORTER PERMEASE PROTEIN MG189-RELATED-RELATED"/>
    <property type="match status" value="1"/>
</dbReference>
<geneLocation type="plasmid" evidence="9 10">
    <name>unnamed1</name>
</geneLocation>
<proteinExistence type="inferred from homology"/>
<keyword evidence="10" id="KW-1185">Reference proteome</keyword>
<evidence type="ECO:0000256" key="3">
    <source>
        <dbReference type="ARBA" id="ARBA00022475"/>
    </source>
</evidence>
<evidence type="ECO:0000259" key="8">
    <source>
        <dbReference type="PROSITE" id="PS50928"/>
    </source>
</evidence>
<feature type="transmembrane region" description="Helical" evidence="7">
    <location>
        <begin position="166"/>
        <end position="188"/>
    </location>
</feature>
<reference evidence="9 10" key="2">
    <citation type="journal article" date="2023" name="MicrobiologyOpen">
        <title>Genomics of the tumorigenes clade of the family Rhizobiaceae and description of Rhizobium rhododendri sp. nov.</title>
        <authorList>
            <person name="Kuzmanovic N."/>
            <person name="diCenzo G.C."/>
            <person name="Bunk B."/>
            <person name="Sproeer C."/>
            <person name="Fruehling A."/>
            <person name="Neumann-Schaal M."/>
            <person name="Overmann J."/>
            <person name="Smalla K."/>
        </authorList>
    </citation>
    <scope>NUCLEOTIDE SEQUENCE [LARGE SCALE GENOMIC DNA]</scope>
    <source>
        <strain evidence="10">rho-6.2</strain>
        <plasmid evidence="9 10">unnamed1</plasmid>
    </source>
</reference>
<evidence type="ECO:0000256" key="5">
    <source>
        <dbReference type="ARBA" id="ARBA00022989"/>
    </source>
</evidence>
<dbReference type="CDD" id="cd06261">
    <property type="entry name" value="TM_PBP2"/>
    <property type="match status" value="1"/>
</dbReference>
<comment type="similarity">
    <text evidence="7">Belongs to the binding-protein-dependent transport system permease family.</text>
</comment>